<feature type="signal peptide" evidence="1">
    <location>
        <begin position="1"/>
        <end position="30"/>
    </location>
</feature>
<dbReference type="RefSeq" id="WP_183977021.1">
    <property type="nucleotide sequence ID" value="NZ_JACHEB010000005.1"/>
</dbReference>
<dbReference type="Gene3D" id="2.40.10.480">
    <property type="match status" value="1"/>
</dbReference>
<dbReference type="Proteomes" id="UP000535182">
    <property type="component" value="Unassembled WGS sequence"/>
</dbReference>
<dbReference type="AlphaFoldDB" id="A0A9X0U5N9"/>
<gene>
    <name evidence="2" type="ORF">HDF14_002588</name>
</gene>
<evidence type="ECO:0000256" key="1">
    <source>
        <dbReference type="SAM" id="SignalP"/>
    </source>
</evidence>
<dbReference type="EMBL" id="JACHEB010000005">
    <property type="protein sequence ID" value="MBB5328972.1"/>
    <property type="molecule type" value="Genomic_DNA"/>
</dbReference>
<evidence type="ECO:0008006" key="4">
    <source>
        <dbReference type="Google" id="ProtNLM"/>
    </source>
</evidence>
<dbReference type="SUPFAM" id="SSF50998">
    <property type="entry name" value="Quinoprotein alcohol dehydrogenase-like"/>
    <property type="match status" value="1"/>
</dbReference>
<proteinExistence type="predicted"/>
<name>A0A9X0U5N9_9BACT</name>
<reference evidence="2 3" key="1">
    <citation type="submission" date="2020-08" db="EMBL/GenBank/DDBJ databases">
        <title>Genomic Encyclopedia of Type Strains, Phase IV (KMG-V): Genome sequencing to study the core and pangenomes of soil and plant-associated prokaryotes.</title>
        <authorList>
            <person name="Whitman W."/>
        </authorList>
    </citation>
    <scope>NUCLEOTIDE SEQUENCE [LARGE SCALE GENOMIC DNA]</scope>
    <source>
        <strain evidence="2 3">X5P2</strain>
    </source>
</reference>
<accession>A0A9X0U5N9</accession>
<keyword evidence="3" id="KW-1185">Reference proteome</keyword>
<dbReference type="Gene3D" id="2.130.10.10">
    <property type="entry name" value="YVTN repeat-like/Quinoprotein amine dehydrogenase"/>
    <property type="match status" value="1"/>
</dbReference>
<feature type="chain" id="PRO_5040751979" description="Outer membrane protein assembly factor BamB" evidence="1">
    <location>
        <begin position="31"/>
        <end position="860"/>
    </location>
</feature>
<evidence type="ECO:0000313" key="2">
    <source>
        <dbReference type="EMBL" id="MBB5328972.1"/>
    </source>
</evidence>
<keyword evidence="1" id="KW-0732">Signal</keyword>
<dbReference type="PROSITE" id="PS51257">
    <property type="entry name" value="PROKAR_LIPOPROTEIN"/>
    <property type="match status" value="1"/>
</dbReference>
<evidence type="ECO:0000313" key="3">
    <source>
        <dbReference type="Proteomes" id="UP000535182"/>
    </source>
</evidence>
<dbReference type="InterPro" id="IPR011047">
    <property type="entry name" value="Quinoprotein_ADH-like_sf"/>
</dbReference>
<sequence>MGVSSKALAWCWSSLLCLGLVSCGSGSHVATGDGPGATPAADFTLSATPSSLTLTAGGAGQQLSVSAVGSNDFTGMVSVAITGPAGVTVQPATLNLTPGAAQSVSVGAGANAVAGGGTLTLTGSSGTLSHSIAVSETVVAAAAGDFSLTATPSALTVVAGGAGQTISVNAISTNSFAGAVSVAITGLPAGVTAQPATQTLTPGTPQSVSLSANANAVAGSSMLTLTGMSGTLSHSATVALMVSGPQPDYTLTLSPASLNVVAGTTSASVSVTVSGVNAFSGTVSVAITGLPSGVTANPATLTLTPGVAQSTTLTVPPLTAAGSSTVNFTGTAGSLVHSASLALTVQAAPMTNAPDVTTYHYDVARDGLNAKETILTPDNVKSTQFGKIGFYTVDSKVDGEPLYLANVPIGGQYHNVLYVVTEHDSVYAFDADSGAQIWKTSIIGSGETTSDDHGCGQISPEIGITSTPVIDRGLGPNGALFTVGMTKDASKNYHQRLHALDVATGAEMSGSPTEVIASYPGTGDNSQNGSVVFNPAQYAERAGLLLLNGTIYTGWTSHCDKGLYTGWVIGYSETTLQQTQVLNVTPNGSEGSIWMSGDGLGADSSGNIYFLDANGTFDTTFDALGFPIKGDYGNGMLKLSTNGKLAVGDYFQTYDTTTESAEDFDLGSGGELLLPDQTDSDGIVHHLIVGAGKDRNIYLADRDNMGKYNPASNPQDNNIYQEVRGQLGGLVYSTPAYFNGILYYGAVNDSVKAFPLTNAMLTTYSSQSSMKFPYPGTTPGISANGTQNGIVWALESSTGSNGVLHAFDATNLARELYNSGQAANGRDSFGTGNKFITPMIVNGKVYVGTQTGVAVFGLLQ</sequence>
<protein>
    <recommendedName>
        <fullName evidence="4">Outer membrane protein assembly factor BamB</fullName>
    </recommendedName>
</protein>
<organism evidence="2 3">
    <name type="scientific">Tunturiibacter gelidiferens</name>
    <dbReference type="NCBI Taxonomy" id="3069689"/>
    <lineage>
        <taxon>Bacteria</taxon>
        <taxon>Pseudomonadati</taxon>
        <taxon>Acidobacteriota</taxon>
        <taxon>Terriglobia</taxon>
        <taxon>Terriglobales</taxon>
        <taxon>Acidobacteriaceae</taxon>
        <taxon>Tunturiibacter</taxon>
    </lineage>
</organism>
<dbReference type="InterPro" id="IPR015943">
    <property type="entry name" value="WD40/YVTN_repeat-like_dom_sf"/>
</dbReference>
<comment type="caution">
    <text evidence="2">The sequence shown here is derived from an EMBL/GenBank/DDBJ whole genome shotgun (WGS) entry which is preliminary data.</text>
</comment>